<gene>
    <name evidence="1" type="ORF">SMTD_LOCUS18956</name>
</gene>
<organism evidence="1 2">
    <name type="scientific">Schistosoma mattheei</name>
    <dbReference type="NCBI Taxonomy" id="31246"/>
    <lineage>
        <taxon>Eukaryota</taxon>
        <taxon>Metazoa</taxon>
        <taxon>Spiralia</taxon>
        <taxon>Lophotrochozoa</taxon>
        <taxon>Platyhelminthes</taxon>
        <taxon>Trematoda</taxon>
        <taxon>Digenea</taxon>
        <taxon>Strigeidida</taxon>
        <taxon>Schistosomatoidea</taxon>
        <taxon>Schistosomatidae</taxon>
        <taxon>Schistosoma</taxon>
    </lineage>
</organism>
<evidence type="ECO:0000313" key="1">
    <source>
        <dbReference type="EMBL" id="VDP78466.1"/>
    </source>
</evidence>
<dbReference type="EMBL" id="UZAL01041420">
    <property type="protein sequence ID" value="VDP78466.1"/>
    <property type="molecule type" value="Genomic_DNA"/>
</dbReference>
<dbReference type="Proteomes" id="UP000269396">
    <property type="component" value="Unassembled WGS sequence"/>
</dbReference>
<accession>A0A183PX70</accession>
<name>A0A183PX70_9TREM</name>
<proteinExistence type="predicted"/>
<protein>
    <submittedName>
        <fullName evidence="1">Uncharacterized protein</fullName>
    </submittedName>
</protein>
<reference evidence="1 2" key="1">
    <citation type="submission" date="2018-11" db="EMBL/GenBank/DDBJ databases">
        <authorList>
            <consortium name="Pathogen Informatics"/>
        </authorList>
    </citation>
    <scope>NUCLEOTIDE SEQUENCE [LARGE SCALE GENOMIC DNA]</scope>
    <source>
        <strain>Denwood</strain>
        <strain evidence="2">Zambia</strain>
    </source>
</reference>
<sequence length="89" mass="10536">MNIDVKEWACSYVSRQKSRVVRYNKDSLGSFKTPDARFDHVHMNSAEHLPDPSVYFYLLTYEERFARWPEAEPIKDITAEKLAHAFVER</sequence>
<dbReference type="STRING" id="31246.A0A183PX70"/>
<keyword evidence="2" id="KW-1185">Reference proteome</keyword>
<dbReference type="AlphaFoldDB" id="A0A183PX70"/>
<evidence type="ECO:0000313" key="2">
    <source>
        <dbReference type="Proteomes" id="UP000269396"/>
    </source>
</evidence>